<dbReference type="AlphaFoldDB" id="A0A5J4R3P7"/>
<dbReference type="EMBL" id="SNRY01001858">
    <property type="protein sequence ID" value="KAA6328208.1"/>
    <property type="molecule type" value="Genomic_DNA"/>
</dbReference>
<accession>A0A5J4R3P7</accession>
<protein>
    <recommendedName>
        <fullName evidence="1">BT4734-like N-terminal domain-containing protein</fullName>
    </recommendedName>
</protein>
<gene>
    <name evidence="2" type="ORF">EZS27_022878</name>
</gene>
<evidence type="ECO:0000313" key="2">
    <source>
        <dbReference type="EMBL" id="KAA6328208.1"/>
    </source>
</evidence>
<organism evidence="2">
    <name type="scientific">termite gut metagenome</name>
    <dbReference type="NCBI Taxonomy" id="433724"/>
    <lineage>
        <taxon>unclassified sequences</taxon>
        <taxon>metagenomes</taxon>
        <taxon>organismal metagenomes</taxon>
    </lineage>
</organism>
<dbReference type="NCBIfam" id="NF040562">
    <property type="entry name" value="PrimPol_Db"/>
    <property type="match status" value="1"/>
</dbReference>
<evidence type="ECO:0000259" key="1">
    <source>
        <dbReference type="Pfam" id="PF08800"/>
    </source>
</evidence>
<reference evidence="2" key="1">
    <citation type="submission" date="2019-03" db="EMBL/GenBank/DDBJ databases">
        <title>Single cell metagenomics reveals metabolic interactions within the superorganism composed of flagellate Streblomastix strix and complex community of Bacteroidetes bacteria on its surface.</title>
        <authorList>
            <person name="Treitli S.C."/>
            <person name="Kolisko M."/>
            <person name="Husnik F."/>
            <person name="Keeling P."/>
            <person name="Hampl V."/>
        </authorList>
    </citation>
    <scope>NUCLEOTIDE SEQUENCE</scope>
    <source>
        <strain evidence="2">STM</strain>
    </source>
</reference>
<comment type="caution">
    <text evidence="2">The sequence shown here is derived from an EMBL/GenBank/DDBJ whole genome shotgun (WGS) entry which is preliminary data.</text>
</comment>
<feature type="domain" description="BT4734-like N-terminal" evidence="1">
    <location>
        <begin position="55"/>
        <end position="180"/>
    </location>
</feature>
<sequence>MLLAGTNIIAAADKLNKIKLDYLYHSLRNPRPEIETRIKQLRIVRHLDVKQYSVLKRQLPYIVCGVFNPPFRRTEHFAYIEYFIADIDKLSEKELSVTEVRAQIEKDERTVMCFLSPGEDGLKVLFRLKERCYDAGIYSLFYKAFIKKFSIQYGLEQVIDAKTCDVCRACFLSIDPDVYFHQEAVSVDMNTYLDVSNTTALFDLKHSLEKEIQVPSMDTSLLSDPESEIINKIKDRLNPDARIKKEKLVYVPQRLNEIIDGLKKYIEKTGVILYEIINIQYGKKLRFKTGIREAEINLFFGRRGFSVVQSPRCGTSEEFNVLIADMIECYLAELV</sequence>
<name>A0A5J4R3P7_9ZZZZ</name>
<proteinExistence type="predicted"/>
<dbReference type="InterPro" id="IPR014907">
    <property type="entry name" value="BT4734-like_N"/>
</dbReference>
<dbReference type="Pfam" id="PF08800">
    <property type="entry name" value="BT4734-like_N"/>
    <property type="match status" value="1"/>
</dbReference>